<comment type="subunit">
    <text evidence="3">Interacts with protein OPG137.</text>
</comment>
<evidence type="ECO:0000256" key="4">
    <source>
        <dbReference type="ARBA" id="ARBA00034888"/>
    </source>
</evidence>
<keyword evidence="6" id="KW-1133">Transmembrane helix</keyword>
<evidence type="ECO:0000313" key="7">
    <source>
        <dbReference type="EMBL" id="XBH23862.1"/>
    </source>
</evidence>
<feature type="transmembrane region" description="Helical" evidence="6">
    <location>
        <begin position="21"/>
        <end position="39"/>
    </location>
</feature>
<comment type="similarity">
    <text evidence="2">Belongs to the orthopoxvirus OPG160 protein family.</text>
</comment>
<sequence length="302" mass="34095">MDRVQEHKFRRQSLLRAPFRMALVGGSGSGKTLYLLSLFRTLVARYRHIFLFTPVHNSAYDGYVWPDHVQKVTTPEELEYTLATTKKKIEKYVASSSSTSEHFLLILDDIGDMQLRSRTLLGLMNYGRHLRIAVIVVCQTYKHVPVNGRASITHLCCCNVSESDVENMMRSMSIQGSKKLLLQAISVMRAAIKPRQVLIIEDSVFCDGEQRICYDAADSSVVARKIDTEILIRQFSHMKKQLTDIVGHPSPVQHADDPCHEVVDGEDGVRPEKRRLSADRNACAGDGLHAAPEPRARHRFPV</sequence>
<reference evidence="7" key="2">
    <citation type="submission" date="2024-02" db="EMBL/GenBank/DDBJ databases">
        <authorList>
            <person name="Hu B."/>
        </authorList>
    </citation>
    <scope>NUCLEOTIDE SEQUENCE</scope>
    <source>
        <strain evidence="7">1A/Uganda/UGR70/2019</strain>
    </source>
</reference>
<evidence type="ECO:0000256" key="3">
    <source>
        <dbReference type="ARBA" id="ARBA00034791"/>
    </source>
</evidence>
<evidence type="ECO:0000256" key="6">
    <source>
        <dbReference type="SAM" id="Phobius"/>
    </source>
</evidence>
<keyword evidence="6" id="KW-0472">Membrane</keyword>
<dbReference type="Pfam" id="PF04665">
    <property type="entry name" value="Pox_A32"/>
    <property type="match status" value="1"/>
</dbReference>
<proteinExistence type="inferred from homology"/>
<keyword evidence="6" id="KW-0812">Transmembrane</keyword>
<protein>
    <recommendedName>
        <fullName evidence="4">DNA packaging protein OPG160</fullName>
    </recommendedName>
</protein>
<dbReference type="InterPro" id="IPR006758">
    <property type="entry name" value="A32L"/>
</dbReference>
<dbReference type="InterPro" id="IPR027417">
    <property type="entry name" value="P-loop_NTPase"/>
</dbReference>
<feature type="region of interest" description="Disordered" evidence="5">
    <location>
        <begin position="281"/>
        <end position="302"/>
    </location>
</feature>
<dbReference type="Gene3D" id="3.40.50.300">
    <property type="entry name" value="P-loop containing nucleotide triphosphate hydrolases"/>
    <property type="match status" value="1"/>
</dbReference>
<dbReference type="EMBL" id="PP711852">
    <property type="protein sequence ID" value="XBH23862.1"/>
    <property type="molecule type" value="Genomic_DNA"/>
</dbReference>
<dbReference type="SUPFAM" id="SSF52540">
    <property type="entry name" value="P-loop containing nucleoside triphosphate hydrolases"/>
    <property type="match status" value="1"/>
</dbReference>
<organism evidence="7">
    <name type="scientific">Rousettus bat poxvirus</name>
    <dbReference type="NCBI Taxonomy" id="3141933"/>
    <lineage>
        <taxon>Viruses</taxon>
        <taxon>Varidnaviria</taxon>
        <taxon>Bamfordvirae</taxon>
        <taxon>Nucleocytoviricota</taxon>
        <taxon>Pokkesviricetes</taxon>
        <taxon>Chitovirales</taxon>
        <taxon>Poxviridae</taxon>
    </lineage>
</organism>
<evidence type="ECO:0000256" key="2">
    <source>
        <dbReference type="ARBA" id="ARBA00034756"/>
    </source>
</evidence>
<comment type="function">
    <text evidence="1">Participates in viral DNA packaging and virion morphogenesis.</text>
</comment>
<evidence type="ECO:0000256" key="1">
    <source>
        <dbReference type="ARBA" id="ARBA00034675"/>
    </source>
</evidence>
<accession>A0AAU7E107</accession>
<reference evidence="7" key="1">
    <citation type="journal article" date="2024" name="Microbiome">
        <title>Substantial viral diversity in bats and rodents from East Africa: insights into evolution, recombination, and cocirculation.</title>
        <authorList>
            <person name="Wang D."/>
            <person name="Yang X."/>
            <person name="Ren Z."/>
            <person name="Hu B."/>
            <person name="Zhao H."/>
            <person name="Yang K."/>
            <person name="Shi P."/>
            <person name="Zhang Z."/>
            <person name="Feng Q."/>
            <person name="Nawenja C.V."/>
            <person name="Obanda V."/>
            <person name="Robert K."/>
            <person name="Nalikka B."/>
            <person name="Waruhiu C.N."/>
            <person name="Ochola G.O."/>
            <person name="Onyuok S.O."/>
            <person name="Ochieng H."/>
            <person name="Li B."/>
            <person name="Zhu Y."/>
            <person name="Si H."/>
            <person name="Yin J."/>
            <person name="Kristiansen K."/>
            <person name="Jin X."/>
            <person name="Xu X."/>
            <person name="Xiao M."/>
            <person name="Agwanda B."/>
            <person name="Ommeh S."/>
            <person name="Li J."/>
            <person name="Shi Z.L."/>
        </authorList>
    </citation>
    <scope>NUCLEOTIDE SEQUENCE</scope>
    <source>
        <strain evidence="7">1A/Uganda/UGR70/2019</strain>
    </source>
</reference>
<name>A0AAU7E107_9POXV</name>
<evidence type="ECO:0000256" key="5">
    <source>
        <dbReference type="SAM" id="MobiDB-lite"/>
    </source>
</evidence>